<dbReference type="PROSITE" id="PS51095">
    <property type="entry name" value="PTS_EIIA_TYPE_3"/>
    <property type="match status" value="1"/>
</dbReference>
<dbReference type="GO" id="GO:0016740">
    <property type="term" value="F:transferase activity"/>
    <property type="evidence" value="ECO:0007669"/>
    <property type="project" value="UniProtKB-KW"/>
</dbReference>
<dbReference type="Proteomes" id="UP000044377">
    <property type="component" value="Unassembled WGS sequence"/>
</dbReference>
<evidence type="ECO:0000313" key="7">
    <source>
        <dbReference type="Proteomes" id="UP000044377"/>
    </source>
</evidence>
<keyword evidence="3 6" id="KW-0808">Transferase</keyword>
<evidence type="ECO:0000256" key="3">
    <source>
        <dbReference type="ARBA" id="ARBA00022679"/>
    </source>
</evidence>
<accession>A0A0G4JXJ2</accession>
<evidence type="ECO:0000256" key="2">
    <source>
        <dbReference type="ARBA" id="ARBA00022597"/>
    </source>
</evidence>
<dbReference type="EC" id="2.7.1.69" evidence="6"/>
<dbReference type="GO" id="GO:0009401">
    <property type="term" value="P:phosphoenolpyruvate-dependent sugar phosphotransferase system"/>
    <property type="evidence" value="ECO:0007669"/>
    <property type="project" value="UniProtKB-KW"/>
</dbReference>
<name>A0A0G4JXJ2_9GAMM</name>
<keyword evidence="1" id="KW-0813">Transport</keyword>
<dbReference type="PANTHER" id="PTHR34382">
    <property type="entry name" value="PTS SYSTEM N,N'-DIACETYLCHITOBIOSE-SPECIFIC EIIA COMPONENT"/>
    <property type="match status" value="1"/>
</dbReference>
<feature type="modified residue" description="Phosphohistidine; by HPr" evidence="5">
    <location>
        <position position="102"/>
    </location>
</feature>
<protein>
    <submittedName>
        <fullName evidence="6">PTS system, cellobiose-specific IIA component</fullName>
        <ecNumber evidence="6">2.7.1.69</ecNumber>
    </submittedName>
</protein>
<keyword evidence="4" id="KW-0598">Phosphotransferase system</keyword>
<dbReference type="SUPFAM" id="SSF46973">
    <property type="entry name" value="Enzyme IIa from lactose specific PTS, IIa-lac"/>
    <property type="match status" value="1"/>
</dbReference>
<proteinExistence type="predicted"/>
<keyword evidence="2" id="KW-0762">Sugar transport</keyword>
<keyword evidence="7" id="KW-1185">Reference proteome</keyword>
<dbReference type="InterPro" id="IPR003188">
    <property type="entry name" value="PTS_IIA_lac/cel"/>
</dbReference>
<reference evidence="7" key="1">
    <citation type="submission" date="2015-01" db="EMBL/GenBank/DDBJ databases">
        <authorList>
            <person name="Paterson Steve"/>
        </authorList>
    </citation>
    <scope>NUCLEOTIDE SEQUENCE [LARGE SCALE GENOMIC DNA]</scope>
    <source>
        <strain evidence="7">OBR1</strain>
    </source>
</reference>
<dbReference type="EMBL" id="CGIG01000001">
    <property type="protein sequence ID" value="CPR18176.1"/>
    <property type="molecule type" value="Genomic_DNA"/>
</dbReference>
<dbReference type="AlphaFoldDB" id="A0A0G4JXJ2"/>
<dbReference type="PANTHER" id="PTHR34382:SF7">
    <property type="entry name" value="PTS SYSTEM N,N'-DIACETYLCHITOBIOSE-SPECIFIC EIIA COMPONENT"/>
    <property type="match status" value="1"/>
</dbReference>
<evidence type="ECO:0000256" key="4">
    <source>
        <dbReference type="ARBA" id="ARBA00022683"/>
    </source>
</evidence>
<dbReference type="STRING" id="1109412.BN1221_03065"/>
<dbReference type="Gene3D" id="1.20.58.80">
    <property type="entry name" value="Phosphotransferase system, lactose/cellobiose-type IIA subunit"/>
    <property type="match status" value="1"/>
</dbReference>
<sequence>MNKWQVYKRGITAIFTSGNNQINKPEVNKMDIETRMIELIVQSGEARSYSMEALRASSKGEWDRVNQLSKMAIIAIRKAQAIQTEFIGGNKEKINLDLIIVHAQDHLMNATLCRELAEEIIALRKELHAAKINNS</sequence>
<gene>
    <name evidence="6" type="ORF">BN1221_03065</name>
</gene>
<evidence type="ECO:0000256" key="1">
    <source>
        <dbReference type="ARBA" id="ARBA00022448"/>
    </source>
</evidence>
<evidence type="ECO:0000256" key="5">
    <source>
        <dbReference type="PROSITE-ProRule" id="PRU00418"/>
    </source>
</evidence>
<organism evidence="6 7">
    <name type="scientific">Brenneria goodwinii</name>
    <dbReference type="NCBI Taxonomy" id="1109412"/>
    <lineage>
        <taxon>Bacteria</taxon>
        <taxon>Pseudomonadati</taxon>
        <taxon>Pseudomonadota</taxon>
        <taxon>Gammaproteobacteria</taxon>
        <taxon>Enterobacterales</taxon>
        <taxon>Pectobacteriaceae</taxon>
        <taxon>Brenneria</taxon>
    </lineage>
</organism>
<dbReference type="InterPro" id="IPR036542">
    <property type="entry name" value="PTS_IIA_lac/cel_sf"/>
</dbReference>
<evidence type="ECO:0000313" key="6">
    <source>
        <dbReference type="EMBL" id="CPR18176.1"/>
    </source>
</evidence>
<dbReference type="Pfam" id="PF02255">
    <property type="entry name" value="PTS_IIA"/>
    <property type="match status" value="1"/>
</dbReference>